<evidence type="ECO:0000256" key="1">
    <source>
        <dbReference type="SAM" id="MobiDB-lite"/>
    </source>
</evidence>
<dbReference type="EMBL" id="CP020474">
    <property type="protein sequence ID" value="ARE83153.1"/>
    <property type="molecule type" value="Genomic_DNA"/>
</dbReference>
<dbReference type="GO" id="GO:0044780">
    <property type="term" value="P:bacterial-type flagellum assembly"/>
    <property type="evidence" value="ECO:0007669"/>
    <property type="project" value="InterPro"/>
</dbReference>
<protein>
    <submittedName>
        <fullName evidence="2">FlgN-like protein</fullName>
    </submittedName>
</protein>
<dbReference type="KEGG" id="rmm:ROSMUCSMR3_01676"/>
<evidence type="ECO:0000313" key="3">
    <source>
        <dbReference type="Proteomes" id="UP000192273"/>
    </source>
</evidence>
<feature type="region of interest" description="Disordered" evidence="1">
    <location>
        <begin position="97"/>
        <end position="119"/>
    </location>
</feature>
<accession>A0A1V0RMZ9</accession>
<proteinExistence type="predicted"/>
<organism evidence="2 3">
    <name type="scientific">Roseovarius mucosus</name>
    <dbReference type="NCBI Taxonomy" id="215743"/>
    <lineage>
        <taxon>Bacteria</taxon>
        <taxon>Pseudomonadati</taxon>
        <taxon>Pseudomonadota</taxon>
        <taxon>Alphaproteobacteria</taxon>
        <taxon>Rhodobacterales</taxon>
        <taxon>Roseobacteraceae</taxon>
        <taxon>Roseovarius</taxon>
    </lineage>
</organism>
<evidence type="ECO:0000313" key="2">
    <source>
        <dbReference type="EMBL" id="ARE83153.1"/>
    </source>
</evidence>
<dbReference type="AlphaFoldDB" id="A0A1V0RMZ9"/>
<reference evidence="2 3" key="1">
    <citation type="submission" date="2017-03" db="EMBL/GenBank/DDBJ databases">
        <title>Genome Sequence of Roseovarius mucosus strain SMR3 Isolated from a culture of the Diatom Skeletonema marinoi.</title>
        <authorList>
            <person name="Topel M."/>
            <person name="Pinder M."/>
            <person name="Johansson O.N."/>
            <person name="Kourtchenko O."/>
            <person name="Godhe A."/>
            <person name="Clarke A.K."/>
        </authorList>
    </citation>
    <scope>NUCLEOTIDE SEQUENCE [LARGE SCALE GENOMIC DNA]</scope>
    <source>
        <strain evidence="2 3">SMR3</strain>
    </source>
</reference>
<dbReference type="RefSeq" id="WP_008281505.1">
    <property type="nucleotide sequence ID" value="NZ_CP020474.1"/>
</dbReference>
<dbReference type="Proteomes" id="UP000192273">
    <property type="component" value="Chromosome"/>
</dbReference>
<dbReference type="OrthoDB" id="7862860at2"/>
<keyword evidence="3" id="KW-1185">Reference proteome</keyword>
<gene>
    <name evidence="2" type="ORF">ROSMUCSMR3_01676</name>
</gene>
<dbReference type="SUPFAM" id="SSF140566">
    <property type="entry name" value="FlgN-like"/>
    <property type="match status" value="1"/>
</dbReference>
<name>A0A1V0RMZ9_9RHOB</name>
<dbReference type="InterPro" id="IPR036679">
    <property type="entry name" value="FlgN-like_sf"/>
</dbReference>
<sequence length="119" mass="13155">MTLDQSTRIIQQLDLILEEERDALLRGDLSQIVALMLKKEQLVDALNALSATASGDLIAVQGKLSRNQALLDGALQGIRTVAARLAAHRRIRRSLDTYDQNGHKRSIPGDIAHHLEKRA</sequence>
<dbReference type="Gene3D" id="1.20.58.300">
    <property type="entry name" value="FlgN-like"/>
    <property type="match status" value="1"/>
</dbReference>